<comment type="caution">
    <text evidence="1">The sequence shown here is derived from an EMBL/GenBank/DDBJ whole genome shotgun (WGS) entry which is preliminary data.</text>
</comment>
<sequence length="377" mass="41572">MIVWSYGTVMRIIREEETLQEVEVRVGEKDLSAALNYPQLTGRIEPGEKVIMNTTAFELGLGSGGKHFVSARIGADGQPIIDAEAAQCGHIIKLRYTPFQHAVQTAEEGKIIAESLDMAEKALKQTPVIIGETHSMLPAFVLSIRYLSQREGEGKMPRICYIMSEGGALPLALSDHIRHLQSLGLLVGTITYGHTFGGQTECVNLYTALLAARFVWEADMIVIMPGPGIVGTGTALGFSGMEQVAIIETVHKLGGIPILIPRVSRADSRERHAGISHHTATVLRFVRNTPLLLNLEQNPELIAQIGEQSRHHTLILHDPLNREEWQAIEASYPGSLTTMGRTAEEDPAFFVHTYYAARLAQSQYEKREAVRKMDLFA</sequence>
<dbReference type="RefSeq" id="WP_146808743.1">
    <property type="nucleotide sequence ID" value="NZ_BJXX01000045.1"/>
</dbReference>
<evidence type="ECO:0000313" key="2">
    <source>
        <dbReference type="Proteomes" id="UP000321157"/>
    </source>
</evidence>
<protein>
    <recommendedName>
        <fullName evidence="3">DUF3866 domain-containing protein</fullName>
    </recommendedName>
</protein>
<evidence type="ECO:0000313" key="1">
    <source>
        <dbReference type="EMBL" id="GEN33454.1"/>
    </source>
</evidence>
<proteinExistence type="predicted"/>
<dbReference type="InterPro" id="IPR024479">
    <property type="entry name" value="DUF3866"/>
</dbReference>
<gene>
    <name evidence="1" type="ORF">ADA01nite_09140</name>
</gene>
<keyword evidence="2" id="KW-1185">Reference proteome</keyword>
<accession>A0A511V3H5</accession>
<organism evidence="1 2">
    <name type="scientific">Aneurinibacillus danicus</name>
    <dbReference type="NCBI Taxonomy" id="267746"/>
    <lineage>
        <taxon>Bacteria</taxon>
        <taxon>Bacillati</taxon>
        <taxon>Bacillota</taxon>
        <taxon>Bacilli</taxon>
        <taxon>Bacillales</taxon>
        <taxon>Paenibacillaceae</taxon>
        <taxon>Aneurinibacillus group</taxon>
        <taxon>Aneurinibacillus</taxon>
    </lineage>
</organism>
<name>A0A511V3H5_9BACL</name>
<evidence type="ECO:0008006" key="3">
    <source>
        <dbReference type="Google" id="ProtNLM"/>
    </source>
</evidence>
<dbReference type="Proteomes" id="UP000321157">
    <property type="component" value="Unassembled WGS sequence"/>
</dbReference>
<reference evidence="1 2" key="1">
    <citation type="submission" date="2019-07" db="EMBL/GenBank/DDBJ databases">
        <title>Whole genome shotgun sequence of Aneurinibacillus danicus NBRC 102444.</title>
        <authorList>
            <person name="Hosoyama A."/>
            <person name="Uohara A."/>
            <person name="Ohji S."/>
            <person name="Ichikawa N."/>
        </authorList>
    </citation>
    <scope>NUCLEOTIDE SEQUENCE [LARGE SCALE GENOMIC DNA]</scope>
    <source>
        <strain evidence="1 2">NBRC 102444</strain>
    </source>
</reference>
<dbReference type="OrthoDB" id="3401376at2"/>
<dbReference type="AlphaFoldDB" id="A0A511V3H5"/>
<dbReference type="EMBL" id="BJXX01000045">
    <property type="protein sequence ID" value="GEN33454.1"/>
    <property type="molecule type" value="Genomic_DNA"/>
</dbReference>
<dbReference type="Pfam" id="PF12982">
    <property type="entry name" value="DUF3866"/>
    <property type="match status" value="1"/>
</dbReference>